<protein>
    <submittedName>
        <fullName evidence="1">Uncharacterized protein</fullName>
    </submittedName>
</protein>
<reference evidence="1 2" key="1">
    <citation type="journal article" date="2019" name="Nat. Ecol. Evol.">
        <title>Megaphylogeny resolves global patterns of mushroom evolution.</title>
        <authorList>
            <person name="Varga T."/>
            <person name="Krizsan K."/>
            <person name="Foldi C."/>
            <person name="Dima B."/>
            <person name="Sanchez-Garcia M."/>
            <person name="Sanchez-Ramirez S."/>
            <person name="Szollosi G.J."/>
            <person name="Szarkandi J.G."/>
            <person name="Papp V."/>
            <person name="Albert L."/>
            <person name="Andreopoulos W."/>
            <person name="Angelini C."/>
            <person name="Antonin V."/>
            <person name="Barry K.W."/>
            <person name="Bougher N.L."/>
            <person name="Buchanan P."/>
            <person name="Buyck B."/>
            <person name="Bense V."/>
            <person name="Catcheside P."/>
            <person name="Chovatia M."/>
            <person name="Cooper J."/>
            <person name="Damon W."/>
            <person name="Desjardin D."/>
            <person name="Finy P."/>
            <person name="Geml J."/>
            <person name="Haridas S."/>
            <person name="Hughes K."/>
            <person name="Justo A."/>
            <person name="Karasinski D."/>
            <person name="Kautmanova I."/>
            <person name="Kiss B."/>
            <person name="Kocsube S."/>
            <person name="Kotiranta H."/>
            <person name="LaButti K.M."/>
            <person name="Lechner B.E."/>
            <person name="Liimatainen K."/>
            <person name="Lipzen A."/>
            <person name="Lukacs Z."/>
            <person name="Mihaltcheva S."/>
            <person name="Morgado L.N."/>
            <person name="Niskanen T."/>
            <person name="Noordeloos M.E."/>
            <person name="Ohm R.A."/>
            <person name="Ortiz-Santana B."/>
            <person name="Ovrebo C."/>
            <person name="Racz N."/>
            <person name="Riley R."/>
            <person name="Savchenko A."/>
            <person name="Shiryaev A."/>
            <person name="Soop K."/>
            <person name="Spirin V."/>
            <person name="Szebenyi C."/>
            <person name="Tomsovsky M."/>
            <person name="Tulloss R.E."/>
            <person name="Uehling J."/>
            <person name="Grigoriev I.V."/>
            <person name="Vagvolgyi C."/>
            <person name="Papp T."/>
            <person name="Martin F.M."/>
            <person name="Miettinen O."/>
            <person name="Hibbett D.S."/>
            <person name="Nagy L.G."/>
        </authorList>
    </citation>
    <scope>NUCLEOTIDE SEQUENCE [LARGE SCALE GENOMIC DNA]</scope>
    <source>
        <strain evidence="1 2">NL-1719</strain>
    </source>
</reference>
<keyword evidence="2" id="KW-1185">Reference proteome</keyword>
<dbReference type="EMBL" id="ML208443">
    <property type="protein sequence ID" value="TFK65245.1"/>
    <property type="molecule type" value="Genomic_DNA"/>
</dbReference>
<proteinExistence type="predicted"/>
<dbReference type="Proteomes" id="UP000308600">
    <property type="component" value="Unassembled WGS sequence"/>
</dbReference>
<name>A0ACD3AHL1_9AGAR</name>
<gene>
    <name evidence="1" type="ORF">BDN72DRAFT_845777</name>
</gene>
<organism evidence="1 2">
    <name type="scientific">Pluteus cervinus</name>
    <dbReference type="NCBI Taxonomy" id="181527"/>
    <lineage>
        <taxon>Eukaryota</taxon>
        <taxon>Fungi</taxon>
        <taxon>Dikarya</taxon>
        <taxon>Basidiomycota</taxon>
        <taxon>Agaricomycotina</taxon>
        <taxon>Agaricomycetes</taxon>
        <taxon>Agaricomycetidae</taxon>
        <taxon>Agaricales</taxon>
        <taxon>Pluteineae</taxon>
        <taxon>Pluteaceae</taxon>
        <taxon>Pluteus</taxon>
    </lineage>
</organism>
<evidence type="ECO:0000313" key="1">
    <source>
        <dbReference type="EMBL" id="TFK65245.1"/>
    </source>
</evidence>
<accession>A0ACD3AHL1</accession>
<evidence type="ECO:0000313" key="2">
    <source>
        <dbReference type="Proteomes" id="UP000308600"/>
    </source>
</evidence>
<sequence length="317" mass="36486">MSEQNDIHPLVPPDIEREIFELTIRECPGTGPRLCLVARRVNTWIQPLLYTVIIYRGISRYPNFGKHKAERVRHLLLGGTSQDYQITWFIKNCSNLRSLALWPSVHRTVPAGEVKKALLKHAESRSAAALDSTRVGLTHLSIGWEKWFNTNDQTFKSPIFKNLTHLDLLDSSLADWDDWKGLVFLPSLTHLAINRNYTIPFLTHLLEEREKLVVVVILADTAWCTEHGRYLEERRRERYQRRSTKRRSASSDATTAGQEEEEATQEGYVKGQIVDGRLVFLKTGQAETEWHNAAHGFVSFWDRAEDMAYAQMAKSSR</sequence>